<keyword evidence="9 15" id="KW-0521">NADP</keyword>
<evidence type="ECO:0000256" key="2">
    <source>
        <dbReference type="ARBA" id="ARBA00005205"/>
    </source>
</evidence>
<sequence length="276" mass="28884">MARKIEDVGFIGAGNMAQCIIAGIIEAGLQARHVWASAPSDRNLRLLKEKGINVTNQNAEVAGKCSIVFICVKPHFVDQVVAEIGPHITSRHLVISIAAAVKTSHLAKVLPAHCRIVRCMPNTATAVKAGVCALCRGPGADAEDVLVVKSLLGSVGLCEEVPENLMDAVGGLSGCGPAYVFLVIQGMADGAVKMGVPRQLALKLAAQTVMGAGKLALESKLHPEELKDNVCSPGGTTIYGVHCLENRSTRGAFAEAVEAATKRAQELSHRLEAKGN</sequence>
<dbReference type="SUPFAM" id="SSF48179">
    <property type="entry name" value="6-phosphogluconate dehydrogenase C-terminal domain-like"/>
    <property type="match status" value="1"/>
</dbReference>
<keyword evidence="8 16" id="KW-0641">Proline biosynthesis</keyword>
<dbReference type="Gene3D" id="3.40.50.720">
    <property type="entry name" value="NAD(P)-binding Rossmann-like Domain"/>
    <property type="match status" value="1"/>
</dbReference>
<dbReference type="PANTHER" id="PTHR11645">
    <property type="entry name" value="PYRROLINE-5-CARBOXYLATE REDUCTASE"/>
    <property type="match status" value="1"/>
</dbReference>
<dbReference type="PROSITE" id="PS00521">
    <property type="entry name" value="P5CR"/>
    <property type="match status" value="1"/>
</dbReference>
<feature type="domain" description="Pyrroline-5-carboxylate reductase catalytic N-terminal" evidence="17">
    <location>
        <begin position="8"/>
        <end position="99"/>
    </location>
</feature>
<keyword evidence="6" id="KW-0963">Cytoplasm</keyword>
<protein>
    <recommendedName>
        <fullName evidence="5 16">Pyrroline-5-carboxylate reductase</fullName>
        <ecNumber evidence="4 16">1.5.1.2</ecNumber>
    </recommendedName>
</protein>
<dbReference type="InterPro" id="IPR000304">
    <property type="entry name" value="Pyrroline-COOH_reductase"/>
</dbReference>
<proteinExistence type="evidence at transcript level"/>
<dbReference type="NCBIfam" id="TIGR00112">
    <property type="entry name" value="proC"/>
    <property type="match status" value="1"/>
</dbReference>
<comment type="pathway">
    <text evidence="2 16">Amino-acid biosynthesis; L-proline biosynthesis; L-proline from L-glutamate 5-semialdehyde: step 1/1.</text>
</comment>
<dbReference type="PIRSF" id="PIRSF000193">
    <property type="entry name" value="Pyrrol-5-carb_rd"/>
    <property type="match status" value="1"/>
</dbReference>
<evidence type="ECO:0000256" key="6">
    <source>
        <dbReference type="ARBA" id="ARBA00022490"/>
    </source>
</evidence>
<evidence type="ECO:0000256" key="7">
    <source>
        <dbReference type="ARBA" id="ARBA00022605"/>
    </source>
</evidence>
<evidence type="ECO:0000256" key="16">
    <source>
        <dbReference type="RuleBase" id="RU003903"/>
    </source>
</evidence>
<dbReference type="FunFam" id="3.40.50.720:FF:000190">
    <property type="entry name" value="Pyrroline-5-carboxylate reductase"/>
    <property type="match status" value="1"/>
</dbReference>
<feature type="binding site" evidence="15">
    <location>
        <begin position="11"/>
        <end position="16"/>
    </location>
    <ligand>
        <name>NADP(+)</name>
        <dbReference type="ChEBI" id="CHEBI:58349"/>
    </ligand>
</feature>
<evidence type="ECO:0000256" key="13">
    <source>
        <dbReference type="ARBA" id="ARBA00050547"/>
    </source>
</evidence>
<evidence type="ECO:0000313" key="19">
    <source>
        <dbReference type="EMBL" id="JAP72388.1"/>
    </source>
</evidence>
<dbReference type="InterPro" id="IPR008927">
    <property type="entry name" value="6-PGluconate_DH-like_C_sf"/>
</dbReference>
<evidence type="ECO:0000259" key="18">
    <source>
        <dbReference type="Pfam" id="PF14748"/>
    </source>
</evidence>
<evidence type="ECO:0000256" key="12">
    <source>
        <dbReference type="ARBA" id="ARBA00049975"/>
    </source>
</evidence>
<dbReference type="EMBL" id="GEFM01003408">
    <property type="protein sequence ID" value="JAP72388.1"/>
    <property type="molecule type" value="mRNA"/>
</dbReference>
<organism evidence="19">
    <name type="scientific">Ixodes ricinus</name>
    <name type="common">Common tick</name>
    <name type="synonym">Acarus ricinus</name>
    <dbReference type="NCBI Taxonomy" id="34613"/>
    <lineage>
        <taxon>Eukaryota</taxon>
        <taxon>Metazoa</taxon>
        <taxon>Ecdysozoa</taxon>
        <taxon>Arthropoda</taxon>
        <taxon>Chelicerata</taxon>
        <taxon>Arachnida</taxon>
        <taxon>Acari</taxon>
        <taxon>Parasitiformes</taxon>
        <taxon>Ixodida</taxon>
        <taxon>Ixodoidea</taxon>
        <taxon>Ixodidae</taxon>
        <taxon>Ixodinae</taxon>
        <taxon>Ixodes</taxon>
    </lineage>
</organism>
<evidence type="ECO:0000256" key="5">
    <source>
        <dbReference type="ARBA" id="ARBA00021413"/>
    </source>
</evidence>
<feature type="domain" description="Pyrroline-5-carboxylate reductase dimerisation" evidence="18">
    <location>
        <begin position="163"/>
        <end position="267"/>
    </location>
</feature>
<dbReference type="GO" id="GO:0004735">
    <property type="term" value="F:pyrroline-5-carboxylate reductase activity"/>
    <property type="evidence" value="ECO:0007669"/>
    <property type="project" value="UniProtKB-EC"/>
</dbReference>
<feature type="binding site" evidence="15">
    <location>
        <position position="58"/>
    </location>
    <ligand>
        <name>NADPH</name>
        <dbReference type="ChEBI" id="CHEBI:57783"/>
    </ligand>
</feature>
<comment type="subunit">
    <text evidence="11">Homodecamer; composed of 5 homodimers.</text>
</comment>
<dbReference type="HAMAP" id="MF_01925">
    <property type="entry name" value="P5C_reductase"/>
    <property type="match status" value="1"/>
</dbReference>
<dbReference type="Gene3D" id="1.10.3730.10">
    <property type="entry name" value="ProC C-terminal domain-like"/>
    <property type="match status" value="1"/>
</dbReference>
<comment type="catalytic activity">
    <reaction evidence="13">
        <text>L-proline + NAD(+) = (S)-1-pyrroline-5-carboxylate + NADH + 2 H(+)</text>
        <dbReference type="Rhea" id="RHEA:14105"/>
        <dbReference type="ChEBI" id="CHEBI:15378"/>
        <dbReference type="ChEBI" id="CHEBI:17388"/>
        <dbReference type="ChEBI" id="CHEBI:57540"/>
        <dbReference type="ChEBI" id="CHEBI:57945"/>
        <dbReference type="ChEBI" id="CHEBI:60039"/>
        <dbReference type="EC" id="1.5.1.2"/>
    </reaction>
</comment>
<dbReference type="PANTHER" id="PTHR11645:SF0">
    <property type="entry name" value="PYRROLINE-5-CARBOXYLATE REDUCTASE 3"/>
    <property type="match status" value="1"/>
</dbReference>
<name>A0A131Y1L0_IXORI</name>
<dbReference type="InterPro" id="IPR028939">
    <property type="entry name" value="P5C_Rdtase_cat_N"/>
</dbReference>
<dbReference type="InterPro" id="IPR053790">
    <property type="entry name" value="P5CR-like_CS"/>
</dbReference>
<comment type="catalytic activity">
    <reaction evidence="14 16">
        <text>L-proline + NADP(+) = (S)-1-pyrroline-5-carboxylate + NADPH + 2 H(+)</text>
        <dbReference type="Rhea" id="RHEA:14109"/>
        <dbReference type="ChEBI" id="CHEBI:15378"/>
        <dbReference type="ChEBI" id="CHEBI:17388"/>
        <dbReference type="ChEBI" id="CHEBI:57783"/>
        <dbReference type="ChEBI" id="CHEBI:58349"/>
        <dbReference type="ChEBI" id="CHEBI:60039"/>
        <dbReference type="EC" id="1.5.1.2"/>
    </reaction>
</comment>
<keyword evidence="7 16" id="KW-0028">Amino-acid biosynthesis</keyword>
<evidence type="ECO:0000256" key="9">
    <source>
        <dbReference type="ARBA" id="ARBA00022857"/>
    </source>
</evidence>
<dbReference type="Pfam" id="PF03807">
    <property type="entry name" value="F420_oxidored"/>
    <property type="match status" value="1"/>
</dbReference>
<dbReference type="AlphaFoldDB" id="A0A131Y1L0"/>
<evidence type="ECO:0000256" key="4">
    <source>
        <dbReference type="ARBA" id="ARBA00012855"/>
    </source>
</evidence>
<comment type="similarity">
    <text evidence="3 16">Belongs to the pyrroline-5-carboxylate reductase family.</text>
</comment>
<reference evidence="19" key="1">
    <citation type="submission" date="2016-02" db="EMBL/GenBank/DDBJ databases">
        <title>RNAseq analyses of the midgut from blood- or serum-fed Ixodes ricinus ticks.</title>
        <authorList>
            <person name="Perner J."/>
            <person name="Provaznik J."/>
            <person name="Schrenkova J."/>
            <person name="Urbanova V."/>
            <person name="Ribeiro J.M."/>
            <person name="Kopacek P."/>
        </authorList>
    </citation>
    <scope>NUCLEOTIDE SEQUENCE</scope>
    <source>
        <tissue evidence="19">Gut</tissue>
    </source>
</reference>
<comment type="function">
    <text evidence="12">Oxidoreductase that catalyzes the last step in proline biosynthesis, which corresponds to the reduction of pyrroline-5-carboxylate (P5C) to L-proline using NAD(P)H. Proline is synthesized from either glutamate or ornithine; both are converted to P5C, and then to proline via pyrroline-5-carboxylate reductases (PYCRs). PYCR3 is exclusively linked to the biosynthesis of proline from ornithine.</text>
</comment>
<dbReference type="InterPro" id="IPR029036">
    <property type="entry name" value="P5CR_dimer"/>
</dbReference>
<evidence type="ECO:0000259" key="17">
    <source>
        <dbReference type="Pfam" id="PF03807"/>
    </source>
</evidence>
<dbReference type="Pfam" id="PF14748">
    <property type="entry name" value="P5CR_dimer"/>
    <property type="match status" value="1"/>
</dbReference>
<dbReference type="UniPathway" id="UPA00098">
    <property type="reaction ID" value="UER00361"/>
</dbReference>
<evidence type="ECO:0000256" key="1">
    <source>
        <dbReference type="ARBA" id="ARBA00004496"/>
    </source>
</evidence>
<evidence type="ECO:0000256" key="15">
    <source>
        <dbReference type="PIRSR" id="PIRSR000193-1"/>
    </source>
</evidence>
<evidence type="ECO:0000256" key="14">
    <source>
        <dbReference type="ARBA" id="ARBA00052690"/>
    </source>
</evidence>
<dbReference type="GO" id="GO:0055129">
    <property type="term" value="P:L-proline biosynthetic process"/>
    <property type="evidence" value="ECO:0007669"/>
    <property type="project" value="UniProtKB-UniPathway"/>
</dbReference>
<evidence type="ECO:0000256" key="8">
    <source>
        <dbReference type="ARBA" id="ARBA00022650"/>
    </source>
</evidence>
<accession>A0A131Y1L0</accession>
<dbReference type="GO" id="GO:0005737">
    <property type="term" value="C:cytoplasm"/>
    <property type="evidence" value="ECO:0007669"/>
    <property type="project" value="UniProtKB-SubCell"/>
</dbReference>
<evidence type="ECO:0000256" key="10">
    <source>
        <dbReference type="ARBA" id="ARBA00023002"/>
    </source>
</evidence>
<dbReference type="FunFam" id="1.10.3730.10:FF:000001">
    <property type="entry name" value="Pyrroline-5-carboxylate reductase"/>
    <property type="match status" value="1"/>
</dbReference>
<dbReference type="SUPFAM" id="SSF51735">
    <property type="entry name" value="NAD(P)-binding Rossmann-fold domains"/>
    <property type="match status" value="1"/>
</dbReference>
<comment type="subcellular location">
    <subcellularLocation>
        <location evidence="1">Cytoplasm</location>
    </subcellularLocation>
</comment>
<evidence type="ECO:0000256" key="3">
    <source>
        <dbReference type="ARBA" id="ARBA00005525"/>
    </source>
</evidence>
<evidence type="ECO:0000256" key="11">
    <source>
        <dbReference type="ARBA" id="ARBA00038523"/>
    </source>
</evidence>
<dbReference type="InterPro" id="IPR036291">
    <property type="entry name" value="NAD(P)-bd_dom_sf"/>
</dbReference>
<dbReference type="EC" id="1.5.1.2" evidence="4 16"/>
<keyword evidence="10 16" id="KW-0560">Oxidoreductase</keyword>